<sequence>MLSRQKTLDCFLQRYILVSVSVRVVLMENGDSDEGYDSSLPVEKWCGDDRLYQWKGCWFRLQYLLGTRQVLDKFKPLPSDVILASFPKTGTTWLKVSLIFHNQSLFWSLFEIQSSPLACANIRSSIIWTAAAVFQQLCQH</sequence>
<dbReference type="SUPFAM" id="SSF52540">
    <property type="entry name" value="P-loop containing nucleoside triphosphate hydrolases"/>
    <property type="match status" value="1"/>
</dbReference>
<reference evidence="1" key="2">
    <citation type="journal article" date="2023" name="Int. J. Mol. Sci.">
        <title>De Novo Assembly and Annotation of 11 Diverse Shrub Willow (Salix) Genomes Reveals Novel Gene Organization in Sex-Linked Regions.</title>
        <authorList>
            <person name="Hyden B."/>
            <person name="Feng K."/>
            <person name="Yates T.B."/>
            <person name="Jawdy S."/>
            <person name="Cereghino C."/>
            <person name="Smart L.B."/>
            <person name="Muchero W."/>
        </authorList>
    </citation>
    <scope>NUCLEOTIDE SEQUENCE</scope>
    <source>
        <tissue evidence="1">Shoot tip</tissue>
    </source>
</reference>
<dbReference type="InterPro" id="IPR027417">
    <property type="entry name" value="P-loop_NTPase"/>
</dbReference>
<evidence type="ECO:0000313" key="2">
    <source>
        <dbReference type="Proteomes" id="UP001151752"/>
    </source>
</evidence>
<organism evidence="1 2">
    <name type="scientific">Salix koriyanagi</name>
    <dbReference type="NCBI Taxonomy" id="2511006"/>
    <lineage>
        <taxon>Eukaryota</taxon>
        <taxon>Viridiplantae</taxon>
        <taxon>Streptophyta</taxon>
        <taxon>Embryophyta</taxon>
        <taxon>Tracheophyta</taxon>
        <taxon>Spermatophyta</taxon>
        <taxon>Magnoliopsida</taxon>
        <taxon>eudicotyledons</taxon>
        <taxon>Gunneridae</taxon>
        <taxon>Pentapetalae</taxon>
        <taxon>rosids</taxon>
        <taxon>fabids</taxon>
        <taxon>Malpighiales</taxon>
        <taxon>Salicaceae</taxon>
        <taxon>Saliceae</taxon>
        <taxon>Salix</taxon>
    </lineage>
</organism>
<protein>
    <submittedName>
        <fullName evidence="1">SULFOTRANSFERASE SULT</fullName>
    </submittedName>
</protein>
<dbReference type="Gene3D" id="3.40.50.300">
    <property type="entry name" value="P-loop containing nucleotide triphosphate hydrolases"/>
    <property type="match status" value="1"/>
</dbReference>
<reference evidence="1" key="1">
    <citation type="submission" date="2022-11" db="EMBL/GenBank/DDBJ databases">
        <authorList>
            <person name="Hyden B.L."/>
            <person name="Feng K."/>
            <person name="Yates T."/>
            <person name="Jawdy S."/>
            <person name="Smart L.B."/>
            <person name="Muchero W."/>
        </authorList>
    </citation>
    <scope>NUCLEOTIDE SEQUENCE</scope>
    <source>
        <tissue evidence="1">Shoot tip</tissue>
    </source>
</reference>
<proteinExistence type="predicted"/>
<evidence type="ECO:0000313" key="1">
    <source>
        <dbReference type="EMBL" id="KAJ6753013.1"/>
    </source>
</evidence>
<keyword evidence="2" id="KW-1185">Reference proteome</keyword>
<accession>A0A9Q0ZZU9</accession>
<dbReference type="EMBL" id="JAPFFM010000008">
    <property type="protein sequence ID" value="KAJ6753013.1"/>
    <property type="molecule type" value="Genomic_DNA"/>
</dbReference>
<gene>
    <name evidence="1" type="ORF">OIU74_027790</name>
</gene>
<dbReference type="Proteomes" id="UP001151752">
    <property type="component" value="Unassembled WGS sequence"/>
</dbReference>
<name>A0A9Q0ZZU9_9ROSI</name>
<dbReference type="AlphaFoldDB" id="A0A9Q0ZZU9"/>
<comment type="caution">
    <text evidence="1">The sequence shown here is derived from an EMBL/GenBank/DDBJ whole genome shotgun (WGS) entry which is preliminary data.</text>
</comment>